<proteinExistence type="predicted"/>
<comment type="caution">
    <text evidence="1">The sequence shown here is derived from an EMBL/GenBank/DDBJ whole genome shotgun (WGS) entry which is preliminary data.</text>
</comment>
<accession>A0A392S6P1</accession>
<dbReference type="EMBL" id="LXQA010329741">
    <property type="protein sequence ID" value="MCI44369.1"/>
    <property type="molecule type" value="Genomic_DNA"/>
</dbReference>
<name>A0A392S6P1_9FABA</name>
<protein>
    <submittedName>
        <fullName evidence="1">Uncharacterized protein</fullName>
    </submittedName>
</protein>
<reference evidence="1 2" key="1">
    <citation type="journal article" date="2018" name="Front. Plant Sci.">
        <title>Red Clover (Trifolium pratense) and Zigzag Clover (T. medium) - A Picture of Genomic Similarities and Differences.</title>
        <authorList>
            <person name="Dluhosova J."/>
            <person name="Istvanek J."/>
            <person name="Nedelnik J."/>
            <person name="Repkova J."/>
        </authorList>
    </citation>
    <scope>NUCLEOTIDE SEQUENCE [LARGE SCALE GENOMIC DNA]</scope>
    <source>
        <strain evidence="2">cv. 10/8</strain>
        <tissue evidence="1">Leaf</tissue>
    </source>
</reference>
<dbReference type="Proteomes" id="UP000265520">
    <property type="component" value="Unassembled WGS sequence"/>
</dbReference>
<organism evidence="1 2">
    <name type="scientific">Trifolium medium</name>
    <dbReference type="NCBI Taxonomy" id="97028"/>
    <lineage>
        <taxon>Eukaryota</taxon>
        <taxon>Viridiplantae</taxon>
        <taxon>Streptophyta</taxon>
        <taxon>Embryophyta</taxon>
        <taxon>Tracheophyta</taxon>
        <taxon>Spermatophyta</taxon>
        <taxon>Magnoliopsida</taxon>
        <taxon>eudicotyledons</taxon>
        <taxon>Gunneridae</taxon>
        <taxon>Pentapetalae</taxon>
        <taxon>rosids</taxon>
        <taxon>fabids</taxon>
        <taxon>Fabales</taxon>
        <taxon>Fabaceae</taxon>
        <taxon>Papilionoideae</taxon>
        <taxon>50 kb inversion clade</taxon>
        <taxon>NPAAA clade</taxon>
        <taxon>Hologalegina</taxon>
        <taxon>IRL clade</taxon>
        <taxon>Trifolieae</taxon>
        <taxon>Trifolium</taxon>
    </lineage>
</organism>
<evidence type="ECO:0000313" key="2">
    <source>
        <dbReference type="Proteomes" id="UP000265520"/>
    </source>
</evidence>
<feature type="non-terminal residue" evidence="1">
    <location>
        <position position="72"/>
    </location>
</feature>
<dbReference type="AlphaFoldDB" id="A0A392S6P1"/>
<sequence>MKNDFFIFPSDVSAEADALKAKFSDVVDKLSQIIQKKVEGRGMEAVKMMLEYVERSKVKRLTLTPHYDPRVE</sequence>
<evidence type="ECO:0000313" key="1">
    <source>
        <dbReference type="EMBL" id="MCI44369.1"/>
    </source>
</evidence>
<keyword evidence="2" id="KW-1185">Reference proteome</keyword>